<keyword evidence="2" id="KW-1185">Reference proteome</keyword>
<gene>
    <name evidence="1" type="ORF">GCM10011335_50600</name>
</gene>
<dbReference type="AlphaFoldDB" id="A0A916YES8"/>
<proteinExistence type="predicted"/>
<accession>A0A916YES8</accession>
<reference evidence="1" key="1">
    <citation type="journal article" date="2014" name="Int. J. Syst. Evol. Microbiol.">
        <title>Complete genome sequence of Corynebacterium casei LMG S-19264T (=DSM 44701T), isolated from a smear-ripened cheese.</title>
        <authorList>
            <consortium name="US DOE Joint Genome Institute (JGI-PGF)"/>
            <person name="Walter F."/>
            <person name="Albersmeier A."/>
            <person name="Kalinowski J."/>
            <person name="Ruckert C."/>
        </authorList>
    </citation>
    <scope>NUCLEOTIDE SEQUENCE</scope>
    <source>
        <strain evidence="1">CGMCC 1.15493</strain>
    </source>
</reference>
<protein>
    <submittedName>
        <fullName evidence="1">Uncharacterized protein</fullName>
    </submittedName>
</protein>
<dbReference type="RefSeq" id="WP_188855214.1">
    <property type="nucleotide sequence ID" value="NZ_BMJJ01000018.1"/>
</dbReference>
<name>A0A916YES8_9HYPH</name>
<evidence type="ECO:0000313" key="1">
    <source>
        <dbReference type="EMBL" id="GGD41797.1"/>
    </source>
</evidence>
<comment type="caution">
    <text evidence="1">The sequence shown here is derived from an EMBL/GenBank/DDBJ whole genome shotgun (WGS) entry which is preliminary data.</text>
</comment>
<dbReference type="EMBL" id="BMJJ01000018">
    <property type="protein sequence ID" value="GGD41797.1"/>
    <property type="molecule type" value="Genomic_DNA"/>
</dbReference>
<dbReference type="Proteomes" id="UP000613160">
    <property type="component" value="Unassembled WGS sequence"/>
</dbReference>
<reference evidence="1" key="2">
    <citation type="submission" date="2020-09" db="EMBL/GenBank/DDBJ databases">
        <authorList>
            <person name="Sun Q."/>
            <person name="Zhou Y."/>
        </authorList>
    </citation>
    <scope>NUCLEOTIDE SEQUENCE</scope>
    <source>
        <strain evidence="1">CGMCC 1.15493</strain>
    </source>
</reference>
<evidence type="ECO:0000313" key="2">
    <source>
        <dbReference type="Proteomes" id="UP000613160"/>
    </source>
</evidence>
<sequence length="89" mass="9134">MPDREAPRSTPAAAMEVVATAMAGMALHAATLNMLVASGAFSQEQADQAYANALRYLNDAATDAPESAETFAMAEALILSLADDGGIAF</sequence>
<organism evidence="1 2">
    <name type="scientific">Aureimonas glaciei</name>
    <dbReference type="NCBI Taxonomy" id="1776957"/>
    <lineage>
        <taxon>Bacteria</taxon>
        <taxon>Pseudomonadati</taxon>
        <taxon>Pseudomonadota</taxon>
        <taxon>Alphaproteobacteria</taxon>
        <taxon>Hyphomicrobiales</taxon>
        <taxon>Aurantimonadaceae</taxon>
        <taxon>Aureimonas</taxon>
    </lineage>
</organism>